<feature type="region of interest" description="Disordered" evidence="1">
    <location>
        <begin position="1"/>
        <end position="22"/>
    </location>
</feature>
<reference evidence="2" key="1">
    <citation type="journal article" date="2014" name="Int. J. Syst. Evol. Microbiol.">
        <title>Complete genome sequence of Corynebacterium casei LMG S-19264T (=DSM 44701T), isolated from a smear-ripened cheese.</title>
        <authorList>
            <consortium name="US DOE Joint Genome Institute (JGI-PGF)"/>
            <person name="Walter F."/>
            <person name="Albersmeier A."/>
            <person name="Kalinowski J."/>
            <person name="Ruckert C."/>
        </authorList>
    </citation>
    <scope>NUCLEOTIDE SEQUENCE</scope>
    <source>
        <strain evidence="2">JCM 3093</strain>
    </source>
</reference>
<dbReference type="EMBL" id="BMQD01000023">
    <property type="protein sequence ID" value="GGK90733.1"/>
    <property type="molecule type" value="Genomic_DNA"/>
</dbReference>
<comment type="caution">
    <text evidence="2">The sequence shown here is derived from an EMBL/GenBank/DDBJ whole genome shotgun (WGS) entry which is preliminary data.</text>
</comment>
<sequence length="162" mass="18068">MSPVRRDTPSPPPEAVLITRLRRREGSISKEMAIREANRRAAAISPENAFSEGTWRNIESGRTEASDKQLALMALVVGATPEQLEEAGRPAAAQLLRAEAERRVAADPVLAELDDLTPERVVMDLLQKVQDIRRSAEWTEGDKEQMIRKLLARVMATVRSEE</sequence>
<protein>
    <submittedName>
        <fullName evidence="2">Uncharacterized protein</fullName>
    </submittedName>
</protein>
<evidence type="ECO:0000256" key="1">
    <source>
        <dbReference type="SAM" id="MobiDB-lite"/>
    </source>
</evidence>
<dbReference type="AlphaFoldDB" id="A0AA37BMK4"/>
<evidence type="ECO:0000313" key="3">
    <source>
        <dbReference type="Proteomes" id="UP000627984"/>
    </source>
</evidence>
<proteinExistence type="predicted"/>
<name>A0AA37BMK4_9ACTN</name>
<evidence type="ECO:0000313" key="2">
    <source>
        <dbReference type="EMBL" id="GGK90733.1"/>
    </source>
</evidence>
<organism evidence="2 3">
    <name type="scientific">Planomonospora parontospora</name>
    <dbReference type="NCBI Taxonomy" id="58119"/>
    <lineage>
        <taxon>Bacteria</taxon>
        <taxon>Bacillati</taxon>
        <taxon>Actinomycetota</taxon>
        <taxon>Actinomycetes</taxon>
        <taxon>Streptosporangiales</taxon>
        <taxon>Streptosporangiaceae</taxon>
        <taxon>Planomonospora</taxon>
    </lineage>
</organism>
<gene>
    <name evidence="2" type="ORF">GCM10010126_57710</name>
</gene>
<accession>A0AA37BMK4</accession>
<dbReference type="Proteomes" id="UP000627984">
    <property type="component" value="Unassembled WGS sequence"/>
</dbReference>
<dbReference type="RefSeq" id="WP_191897569.1">
    <property type="nucleotide sequence ID" value="NZ_BMQD01000023.1"/>
</dbReference>
<reference evidence="2" key="2">
    <citation type="submission" date="2022-09" db="EMBL/GenBank/DDBJ databases">
        <authorList>
            <person name="Sun Q."/>
            <person name="Ohkuma M."/>
        </authorList>
    </citation>
    <scope>NUCLEOTIDE SEQUENCE</scope>
    <source>
        <strain evidence="2">JCM 3093</strain>
    </source>
</reference>